<dbReference type="Gene3D" id="3.90.550.10">
    <property type="entry name" value="Spore Coat Polysaccharide Biosynthesis Protein SpsA, Chain A"/>
    <property type="match status" value="1"/>
</dbReference>
<protein>
    <submittedName>
        <fullName evidence="2">Glycosyltransferase</fullName>
        <ecNumber evidence="2">2.4.-.-</ecNumber>
    </submittedName>
</protein>
<dbReference type="SUPFAM" id="SSF53448">
    <property type="entry name" value="Nucleotide-diphospho-sugar transferases"/>
    <property type="match status" value="1"/>
</dbReference>
<dbReference type="Pfam" id="PF13641">
    <property type="entry name" value="Glyco_tranf_2_3"/>
    <property type="match status" value="1"/>
</dbReference>
<dbReference type="PANTHER" id="PTHR43685">
    <property type="entry name" value="GLYCOSYLTRANSFERASE"/>
    <property type="match status" value="1"/>
</dbReference>
<keyword evidence="2" id="KW-0808">Transferase</keyword>
<proteinExistence type="predicted"/>
<gene>
    <name evidence="2" type="ORF">KC207_11580</name>
</gene>
<name>A0A941I0C1_9MICO</name>
<dbReference type="AlphaFoldDB" id="A0A941I0C1"/>
<dbReference type="Proteomes" id="UP000677016">
    <property type="component" value="Unassembled WGS sequence"/>
</dbReference>
<keyword evidence="1" id="KW-0812">Transmembrane</keyword>
<dbReference type="PANTHER" id="PTHR43685:SF3">
    <property type="entry name" value="SLR2126 PROTEIN"/>
    <property type="match status" value="1"/>
</dbReference>
<evidence type="ECO:0000313" key="2">
    <source>
        <dbReference type="EMBL" id="MBR7743932.1"/>
    </source>
</evidence>
<evidence type="ECO:0000256" key="1">
    <source>
        <dbReference type="SAM" id="Phobius"/>
    </source>
</evidence>
<feature type="transmembrane region" description="Helical" evidence="1">
    <location>
        <begin position="765"/>
        <end position="787"/>
    </location>
</feature>
<accession>A0A941I0C1</accession>
<feature type="transmembrane region" description="Helical" evidence="1">
    <location>
        <begin position="487"/>
        <end position="508"/>
    </location>
</feature>
<feature type="transmembrane region" description="Helical" evidence="1">
    <location>
        <begin position="686"/>
        <end position="705"/>
    </location>
</feature>
<dbReference type="EMBL" id="JAGSNF010000016">
    <property type="protein sequence ID" value="MBR7743932.1"/>
    <property type="molecule type" value="Genomic_DNA"/>
</dbReference>
<sequence>MTLAPTRPDAAPAPSAGVVAPRVVAVLVSRREPSGIGDVLEATLAQSQVPDAVLVVDRTGGRTAPTADSPEGETLEAVVAAVRDGHPVPVSVVPVERRRPVRTAVARAVADVPTEEGVTDLLWFLPVGAVPEPEALVRLVDAWRRSPSTGMVGPKHVDADAPHRLRALSIRTTRGGRLLSRPHPGEPDQGQYDATTDVLAVPFAGALVERDLLDRLRGWEPSFGDVGADLDLGWRVQASGRRVVAVPTSRVRSQPGVAVATATTAARRRAARRVALARAPWWSAPLLAVWIALTSVVAAVGLLLLKRPRAAVAELTALTSLDPVRGLRARWRTRHRSEVRRRDLGMLFEPRRAVLTGWADAVHHAVVPPQAPVGDAATDLNPRSWAGRVVRHPGVVAVLAALAVTVAAGRTLGLGVVTGLGSGLQGGELLGTRADAAALWHAWTDGWSGTGLGGPEQAGPASALLVAPSWLVAHLPLLPAPTSPGGLVVGLLVLLAMPVGALSAYLALRVAARRPWVRALGALAWACSAPAAAAVGQGRLGAVVALALLPGVAAGLWLVAARRSTATSAFATALGIATLGAFAPTLAALAVVVALLVCLVRGPLHTAVVVLVPSALLAPWVVPAGAAGWTGLVAGSGLADWGGTPVAPWRLALLDPGGVAAPLVWTSAALVVAGGLALAGTRAWRGAPSVLALLLPVQVALALVAPRVTLGTVPAGLDRAGEAVTPWAGTMLLPVVLVLVLALAHTLDRVPVAGRTAWRSTGGRVLVGTAVGTVLVSVGGVVVTGLGDTVDAWRDPRPAVAVDQAQGAFATRSLFVVPGDAGAAYRFVGREDAAVVRTLDTGARADDEVAGTVTDLLVAAPGSEDLAPATAADLLAIRGGQVPEVARRLDATTGLQRISPRDGWTLWRLAPVGERAEALVAPPRLRMETPDETRLVPTTGLHAATDTPVEVPEDATLVVAQPAAWAERAVVRVDGSVLTAVEGAASPTYELPPGEGRLTVDLPDPHGWSHLGQTLGFLVVGFLAIPFGRRESRVVEP</sequence>
<feature type="transmembrane region" description="Helical" evidence="1">
    <location>
        <begin position="659"/>
        <end position="679"/>
    </location>
</feature>
<reference evidence="2" key="1">
    <citation type="submission" date="2021-04" db="EMBL/GenBank/DDBJ databases">
        <title>Phycicoccus avicenniae sp. nov., a novel endophytic actinomycetes isolated from branch of Avicennia mariana.</title>
        <authorList>
            <person name="Tuo L."/>
        </authorList>
    </citation>
    <scope>NUCLEOTIDE SEQUENCE</scope>
    <source>
        <strain evidence="2">BSK3Z-2</strain>
    </source>
</reference>
<dbReference type="InterPro" id="IPR050834">
    <property type="entry name" value="Glycosyltransf_2"/>
</dbReference>
<keyword evidence="1" id="KW-1133">Transmembrane helix</keyword>
<feature type="transmembrane region" description="Helical" evidence="1">
    <location>
        <begin position="540"/>
        <end position="561"/>
    </location>
</feature>
<comment type="caution">
    <text evidence="2">The sequence shown here is derived from an EMBL/GenBank/DDBJ whole genome shotgun (WGS) entry which is preliminary data.</text>
</comment>
<dbReference type="InterPro" id="IPR029044">
    <property type="entry name" value="Nucleotide-diphossugar_trans"/>
</dbReference>
<feature type="transmembrane region" description="Helical" evidence="1">
    <location>
        <begin position="725"/>
        <end position="744"/>
    </location>
</feature>
<dbReference type="EC" id="2.4.-.-" evidence="2"/>
<keyword evidence="1" id="KW-0472">Membrane</keyword>
<organism evidence="2 3">
    <name type="scientific">Phycicoccus avicenniae</name>
    <dbReference type="NCBI Taxonomy" id="2828860"/>
    <lineage>
        <taxon>Bacteria</taxon>
        <taxon>Bacillati</taxon>
        <taxon>Actinomycetota</taxon>
        <taxon>Actinomycetes</taxon>
        <taxon>Micrococcales</taxon>
        <taxon>Intrasporangiaceae</taxon>
        <taxon>Phycicoccus</taxon>
    </lineage>
</organism>
<dbReference type="GO" id="GO:0016757">
    <property type="term" value="F:glycosyltransferase activity"/>
    <property type="evidence" value="ECO:0007669"/>
    <property type="project" value="UniProtKB-KW"/>
</dbReference>
<dbReference type="RefSeq" id="WP_211603226.1">
    <property type="nucleotide sequence ID" value="NZ_JAGSNF010000016.1"/>
</dbReference>
<feature type="transmembrane region" description="Helical" evidence="1">
    <location>
        <begin position="281"/>
        <end position="305"/>
    </location>
</feature>
<feature type="transmembrane region" description="Helical" evidence="1">
    <location>
        <begin position="395"/>
        <end position="420"/>
    </location>
</feature>
<evidence type="ECO:0000313" key="3">
    <source>
        <dbReference type="Proteomes" id="UP000677016"/>
    </source>
</evidence>
<keyword evidence="2" id="KW-0328">Glycosyltransferase</keyword>
<feature type="transmembrane region" description="Helical" evidence="1">
    <location>
        <begin position="573"/>
        <end position="597"/>
    </location>
</feature>
<keyword evidence="3" id="KW-1185">Reference proteome</keyword>